<evidence type="ECO:0000313" key="4">
    <source>
        <dbReference type="Proteomes" id="UP000242320"/>
    </source>
</evidence>
<sequence>MTSSTCLTPQMFAGKSVFVTGGSSGINLAIARSFAEHGAAVAICARDADKLRSAIAELSQAGDGQALGFVADVRNDGAVRAALESAAHQHGPADVVVCGAAGNFMVRAEDLTPNGFRTVVDIDLIGTFNAANGAFEQLRATRGSLLFVSAGQAFVPFSHQAHAGAAKAGVENLMRNLALEWGRYGIRCNSIVPGPIAGTEGVRRLAADVGEEAWADMVPLGRFGTTDEIASMALVLCSPLASFVTGTTLVADGGLALTGSGRFNQALERACS</sequence>
<dbReference type="GO" id="GO:0009062">
    <property type="term" value="P:fatty acid catabolic process"/>
    <property type="evidence" value="ECO:0007669"/>
    <property type="project" value="InterPro"/>
</dbReference>
<keyword evidence="1" id="KW-0521">NADP</keyword>
<dbReference type="InterPro" id="IPR002347">
    <property type="entry name" value="SDR_fam"/>
</dbReference>
<dbReference type="OrthoDB" id="286404at2"/>
<dbReference type="SUPFAM" id="SSF51735">
    <property type="entry name" value="NAD(P)-binding Rossmann-fold domains"/>
    <property type="match status" value="1"/>
</dbReference>
<keyword evidence="4" id="KW-1185">Reference proteome</keyword>
<accession>A0A1X2KIN8</accession>
<evidence type="ECO:0000256" key="2">
    <source>
        <dbReference type="ARBA" id="ARBA00023002"/>
    </source>
</evidence>
<dbReference type="Pfam" id="PF13561">
    <property type="entry name" value="adh_short_C2"/>
    <property type="match status" value="1"/>
</dbReference>
<proteinExistence type="predicted"/>
<dbReference type="PRINTS" id="PR00081">
    <property type="entry name" value="GDHRDH"/>
</dbReference>
<dbReference type="NCBIfam" id="NF005752">
    <property type="entry name" value="PRK07576.1"/>
    <property type="match status" value="1"/>
</dbReference>
<protein>
    <submittedName>
        <fullName evidence="3">Short-chain dehydrogenase</fullName>
    </submittedName>
</protein>
<organism evidence="3 4">
    <name type="scientific">Mycolicibacterium vulneris</name>
    <dbReference type="NCBI Taxonomy" id="547163"/>
    <lineage>
        <taxon>Bacteria</taxon>
        <taxon>Bacillati</taxon>
        <taxon>Actinomycetota</taxon>
        <taxon>Actinomycetes</taxon>
        <taxon>Mycobacteriales</taxon>
        <taxon>Mycobacteriaceae</taxon>
        <taxon>Mycolicibacterium</taxon>
    </lineage>
</organism>
<dbReference type="RefSeq" id="WP_085293051.1">
    <property type="nucleotide sequence ID" value="NZ_NCXM01000053.1"/>
</dbReference>
<keyword evidence="2" id="KW-0560">Oxidoreductase</keyword>
<name>A0A1X2KIN8_9MYCO</name>
<dbReference type="CDD" id="cd05369">
    <property type="entry name" value="TER_DECR_SDR_a"/>
    <property type="match status" value="1"/>
</dbReference>
<dbReference type="Proteomes" id="UP000242320">
    <property type="component" value="Unassembled WGS sequence"/>
</dbReference>
<comment type="caution">
    <text evidence="3">The sequence shown here is derived from an EMBL/GenBank/DDBJ whole genome shotgun (WGS) entry which is preliminary data.</text>
</comment>
<dbReference type="Gene3D" id="3.40.50.720">
    <property type="entry name" value="NAD(P)-binding Rossmann-like Domain"/>
    <property type="match status" value="1"/>
</dbReference>
<dbReference type="EMBL" id="NCXM01000053">
    <property type="protein sequence ID" value="OSC21196.1"/>
    <property type="molecule type" value="Genomic_DNA"/>
</dbReference>
<reference evidence="3 4" key="1">
    <citation type="submission" date="2017-04" db="EMBL/GenBank/DDBJ databases">
        <title>The new phylogeny of genus Mycobacterium.</title>
        <authorList>
            <person name="Tortoli E."/>
            <person name="Trovato A."/>
            <person name="Cirillo D.M."/>
        </authorList>
    </citation>
    <scope>NUCLEOTIDE SEQUENCE [LARGE SCALE GENOMIC DNA]</scope>
    <source>
        <strain evidence="3 4">DSM 45247</strain>
    </source>
</reference>
<evidence type="ECO:0000256" key="1">
    <source>
        <dbReference type="ARBA" id="ARBA00022857"/>
    </source>
</evidence>
<dbReference type="InterPro" id="IPR036291">
    <property type="entry name" value="NAD(P)-bd_dom_sf"/>
</dbReference>
<dbReference type="AlphaFoldDB" id="A0A1X2KIN8"/>
<dbReference type="GO" id="GO:0008670">
    <property type="term" value="F:2,4-dienoyl-CoA reductase (NADPH) activity"/>
    <property type="evidence" value="ECO:0007669"/>
    <property type="project" value="InterPro"/>
</dbReference>
<dbReference type="PANTHER" id="PTHR43296">
    <property type="entry name" value="PEROXISOMAL 2,4-DIENOYL-COA REDUCTASE"/>
    <property type="match status" value="1"/>
</dbReference>
<gene>
    <name evidence="3" type="ORF">B8W69_28700</name>
</gene>
<dbReference type="FunFam" id="3.40.50.720:FF:000084">
    <property type="entry name" value="Short-chain dehydrogenase reductase"/>
    <property type="match status" value="1"/>
</dbReference>
<dbReference type="InterPro" id="IPR045017">
    <property type="entry name" value="DECR2-like"/>
</dbReference>
<dbReference type="PANTHER" id="PTHR43296:SF2">
    <property type="entry name" value="PEROXISOMAL 2,4-DIENOYL-COA REDUCTASE [(3E)-ENOYL-COA-PRODUCING]"/>
    <property type="match status" value="1"/>
</dbReference>
<evidence type="ECO:0000313" key="3">
    <source>
        <dbReference type="EMBL" id="OSC21196.1"/>
    </source>
</evidence>